<accession>A0AA86TEK8</accession>
<dbReference type="PANTHER" id="PTHR39081:SF1">
    <property type="entry name" value="MUT7-C RNASE DOMAIN-CONTAINING PROTEIN"/>
    <property type="match status" value="1"/>
</dbReference>
<dbReference type="RefSeq" id="WP_289270423.1">
    <property type="nucleotide sequence ID" value="NZ_OX365700.1"/>
</dbReference>
<dbReference type="PANTHER" id="PTHR39081">
    <property type="entry name" value="MUT7-C DOMAIN-CONTAINING PROTEIN"/>
    <property type="match status" value="1"/>
</dbReference>
<protein>
    <submittedName>
        <fullName evidence="2">Mut7-C domain-containing protein</fullName>
    </submittedName>
</protein>
<proteinExistence type="predicted"/>
<dbReference type="InterPro" id="IPR002782">
    <property type="entry name" value="Mut7-C_RNAse_dom"/>
</dbReference>
<reference evidence="2" key="1">
    <citation type="submission" date="2022-10" db="EMBL/GenBank/DDBJ databases">
        <authorList>
            <person name="Koch H."/>
        </authorList>
    </citation>
    <scope>NUCLEOTIDE SEQUENCE</scope>
    <source>
        <strain evidence="2">DNF</strain>
    </source>
</reference>
<evidence type="ECO:0000259" key="1">
    <source>
        <dbReference type="Pfam" id="PF01927"/>
    </source>
</evidence>
<dbReference type="KEGG" id="nti:DNFV4_03755"/>
<organism evidence="2 3">
    <name type="scientific">Nitrospira tepida</name>
    <dbReference type="NCBI Taxonomy" id="2973512"/>
    <lineage>
        <taxon>Bacteria</taxon>
        <taxon>Pseudomonadati</taxon>
        <taxon>Nitrospirota</taxon>
        <taxon>Nitrospiria</taxon>
        <taxon>Nitrospirales</taxon>
        <taxon>Nitrospiraceae</taxon>
        <taxon>Nitrospira</taxon>
    </lineage>
</organism>
<feature type="domain" description="Mut7-C RNAse" evidence="1">
    <location>
        <begin position="26"/>
        <end position="167"/>
    </location>
</feature>
<keyword evidence="3" id="KW-1185">Reference proteome</keyword>
<evidence type="ECO:0000313" key="2">
    <source>
        <dbReference type="EMBL" id="CAI4033319.1"/>
    </source>
</evidence>
<dbReference type="Proteomes" id="UP001179121">
    <property type="component" value="Chromosome"/>
</dbReference>
<name>A0AA86TEK8_9BACT</name>
<evidence type="ECO:0000313" key="3">
    <source>
        <dbReference type="Proteomes" id="UP001179121"/>
    </source>
</evidence>
<dbReference type="AlphaFoldDB" id="A0AA86TEK8"/>
<dbReference type="EMBL" id="OX365700">
    <property type="protein sequence ID" value="CAI4033319.1"/>
    <property type="molecule type" value="Genomic_DNA"/>
</dbReference>
<sequence length="181" mass="20645">MPQEAPSNQADHADGAGHNDSFARAFFADAMLGRLARWLRMLGYDTAYEKFIADDELAARVLAEDRWLLTRDRYLVRRRVLRGRHTLIADDHVQDQLRQLRRELHLRLSVGDQTAHRCADCNTALIPMSAAEAAPLIPPVVASQYPTFMCCPTCRRLFWPGTQWTSFLDRLARIRDGAARP</sequence>
<dbReference type="Pfam" id="PF01927">
    <property type="entry name" value="Mut7-C"/>
    <property type="match status" value="1"/>
</dbReference>
<gene>
    <name evidence="2" type="ORF">DNFV4_03755</name>
</gene>